<dbReference type="GO" id="GO:0005634">
    <property type="term" value="C:nucleus"/>
    <property type="evidence" value="ECO:0007669"/>
    <property type="project" value="TreeGrafter"/>
</dbReference>
<dbReference type="Pfam" id="PF10294">
    <property type="entry name" value="Methyltransf_16"/>
    <property type="match status" value="1"/>
</dbReference>
<keyword evidence="1" id="KW-0489">Methyltransferase</keyword>
<evidence type="ECO:0000313" key="5">
    <source>
        <dbReference type="EMBL" id="KAJ8950178.1"/>
    </source>
</evidence>
<dbReference type="GO" id="GO:0005737">
    <property type="term" value="C:cytoplasm"/>
    <property type="evidence" value="ECO:0007669"/>
    <property type="project" value="TreeGrafter"/>
</dbReference>
<dbReference type="Gene3D" id="3.40.50.150">
    <property type="entry name" value="Vaccinia Virus protein VP39"/>
    <property type="match status" value="1"/>
</dbReference>
<evidence type="ECO:0000256" key="4">
    <source>
        <dbReference type="ARBA" id="ARBA00043988"/>
    </source>
</evidence>
<evidence type="ECO:0000256" key="1">
    <source>
        <dbReference type="ARBA" id="ARBA00022603"/>
    </source>
</evidence>
<dbReference type="InterPro" id="IPR029063">
    <property type="entry name" value="SAM-dependent_MTases_sf"/>
</dbReference>
<organism evidence="5 6">
    <name type="scientific">Rhamnusium bicolor</name>
    <dbReference type="NCBI Taxonomy" id="1586634"/>
    <lineage>
        <taxon>Eukaryota</taxon>
        <taxon>Metazoa</taxon>
        <taxon>Ecdysozoa</taxon>
        <taxon>Arthropoda</taxon>
        <taxon>Hexapoda</taxon>
        <taxon>Insecta</taxon>
        <taxon>Pterygota</taxon>
        <taxon>Neoptera</taxon>
        <taxon>Endopterygota</taxon>
        <taxon>Coleoptera</taxon>
        <taxon>Polyphaga</taxon>
        <taxon>Cucujiformia</taxon>
        <taxon>Chrysomeloidea</taxon>
        <taxon>Cerambycidae</taxon>
        <taxon>Lepturinae</taxon>
        <taxon>Rhagiini</taxon>
        <taxon>Rhamnusium</taxon>
    </lineage>
</organism>
<dbReference type="SUPFAM" id="SSF53335">
    <property type="entry name" value="S-adenosyl-L-methionine-dependent methyltransferases"/>
    <property type="match status" value="1"/>
</dbReference>
<keyword evidence="6" id="KW-1185">Reference proteome</keyword>
<evidence type="ECO:0000313" key="6">
    <source>
        <dbReference type="Proteomes" id="UP001162156"/>
    </source>
</evidence>
<comment type="caution">
    <text evidence="5">The sequence shown here is derived from an EMBL/GenBank/DDBJ whole genome shotgun (WGS) entry which is preliminary data.</text>
</comment>
<comment type="similarity">
    <text evidence="4">Belongs to the methyltransferase superfamily. METTL23 family.</text>
</comment>
<gene>
    <name evidence="5" type="ORF">NQ314_008031</name>
</gene>
<accession>A0AAV8YFH3</accession>
<dbReference type="AlphaFoldDB" id="A0AAV8YFH3"/>
<protein>
    <recommendedName>
        <fullName evidence="7">Methyltransferase-like protein 23</fullName>
    </recommendedName>
</protein>
<evidence type="ECO:0000256" key="3">
    <source>
        <dbReference type="ARBA" id="ARBA00022691"/>
    </source>
</evidence>
<dbReference type="InterPro" id="IPR019410">
    <property type="entry name" value="Methyltransf_16"/>
</dbReference>
<dbReference type="PANTHER" id="PTHR14614:SF164">
    <property type="entry name" value="HISTONE-ARGININE METHYLTRANSFERASE METTL23"/>
    <property type="match status" value="1"/>
</dbReference>
<proteinExistence type="inferred from homology"/>
<evidence type="ECO:0008006" key="7">
    <source>
        <dbReference type="Google" id="ProtNLM"/>
    </source>
</evidence>
<dbReference type="GO" id="GO:0008168">
    <property type="term" value="F:methyltransferase activity"/>
    <property type="evidence" value="ECO:0007669"/>
    <property type="project" value="UniProtKB-KW"/>
</dbReference>
<dbReference type="Proteomes" id="UP001162156">
    <property type="component" value="Unassembled WGS sequence"/>
</dbReference>
<keyword evidence="3" id="KW-0949">S-adenosyl-L-methionine</keyword>
<evidence type="ECO:0000256" key="2">
    <source>
        <dbReference type="ARBA" id="ARBA00022679"/>
    </source>
</evidence>
<reference evidence="5" key="1">
    <citation type="journal article" date="2023" name="Insect Mol. Biol.">
        <title>Genome sequencing provides insights into the evolution of gene families encoding plant cell wall-degrading enzymes in longhorned beetles.</title>
        <authorList>
            <person name="Shin N.R."/>
            <person name="Okamura Y."/>
            <person name="Kirsch R."/>
            <person name="Pauchet Y."/>
        </authorList>
    </citation>
    <scope>NUCLEOTIDE SEQUENCE</scope>
    <source>
        <strain evidence="5">RBIC_L_NR</strain>
    </source>
</reference>
<name>A0AAV8YFH3_9CUCU</name>
<dbReference type="PANTHER" id="PTHR14614">
    <property type="entry name" value="HEPATOCELLULAR CARCINOMA-ASSOCIATED ANTIGEN"/>
    <property type="match status" value="1"/>
</dbReference>
<sequence>MSDGSTEQLKKFVFSSKYNSGESQEEKLEVIIPELLQASYSFYTWPSAPVLAWFLWENRHELQDKRVLELGSGTALPGIVAAKCGAIVTLSDSATLPKSLAHTKRSCELNNLIVNQHIKVIGLTWGLFLSNLDSIGPIDLILGSDCFFEPANFEDILVTVAYLLEPNIDAKFICTYQERSSDWSIEHLLAKWDLDCQVHDISNLGASTGLDIHELIGDHSIHLLEIFRKS</sequence>
<dbReference type="EMBL" id="JANEYF010002186">
    <property type="protein sequence ID" value="KAJ8950178.1"/>
    <property type="molecule type" value="Genomic_DNA"/>
</dbReference>
<keyword evidence="2" id="KW-0808">Transferase</keyword>
<dbReference type="GO" id="GO:0032259">
    <property type="term" value="P:methylation"/>
    <property type="evidence" value="ECO:0007669"/>
    <property type="project" value="UniProtKB-KW"/>
</dbReference>